<dbReference type="InParanoid" id="F2TXX5"/>
<dbReference type="eggNOG" id="KOG2294">
    <property type="taxonomic scope" value="Eukaryota"/>
</dbReference>
<feature type="DNA-binding region" description="Fork-head" evidence="5">
    <location>
        <begin position="103"/>
        <end position="200"/>
    </location>
</feature>
<dbReference type="Gene3D" id="1.10.10.10">
    <property type="entry name" value="Winged helix-like DNA-binding domain superfamily/Winged helix DNA-binding domain"/>
    <property type="match status" value="1"/>
</dbReference>
<organism evidence="9">
    <name type="scientific">Salpingoeca rosetta (strain ATCC 50818 / BSB-021)</name>
    <dbReference type="NCBI Taxonomy" id="946362"/>
    <lineage>
        <taxon>Eukaryota</taxon>
        <taxon>Choanoflagellata</taxon>
        <taxon>Craspedida</taxon>
        <taxon>Salpingoecidae</taxon>
        <taxon>Salpingoeca</taxon>
    </lineage>
</organism>
<dbReference type="SMART" id="SM00339">
    <property type="entry name" value="FH"/>
    <property type="match status" value="1"/>
</dbReference>
<dbReference type="PANTHER" id="PTHR46078">
    <property type="entry name" value="FORKHEAD BOX PROTEIN J2 FAMILY MEMBER"/>
    <property type="match status" value="1"/>
</dbReference>
<dbReference type="KEGG" id="sre:PTSG_00936"/>
<keyword evidence="1" id="KW-0805">Transcription regulation</keyword>
<proteinExistence type="predicted"/>
<gene>
    <name evidence="8" type="ORF">PTSG_00936</name>
</gene>
<evidence type="ECO:0000256" key="5">
    <source>
        <dbReference type="PROSITE-ProRule" id="PRU00089"/>
    </source>
</evidence>
<dbReference type="FunFam" id="1.10.10.10:FF:000135">
    <property type="entry name" value="forkhead box protein G1"/>
    <property type="match status" value="1"/>
</dbReference>
<dbReference type="Pfam" id="PF00250">
    <property type="entry name" value="Forkhead"/>
    <property type="match status" value="1"/>
</dbReference>
<reference evidence="8" key="1">
    <citation type="submission" date="2009-08" db="EMBL/GenBank/DDBJ databases">
        <title>Annotation of Salpingoeca rosetta.</title>
        <authorList>
            <consortium name="The Broad Institute Genome Sequencing Platform"/>
            <person name="Russ C."/>
            <person name="Cuomo C."/>
            <person name="Burger G."/>
            <person name="Gray M.W."/>
            <person name="Holland P.W.H."/>
            <person name="King N."/>
            <person name="Lang F.B.F."/>
            <person name="Roger A.J."/>
            <person name="Ruiz-Trillo I."/>
            <person name="Young S.K."/>
            <person name="Zeng Q."/>
            <person name="Gargeya S."/>
            <person name="Alvarado L."/>
            <person name="Berlin A."/>
            <person name="Chapman S.B."/>
            <person name="Chen Z."/>
            <person name="Freedman E."/>
            <person name="Gellesch M."/>
            <person name="Goldberg J."/>
            <person name="Griggs A."/>
            <person name="Gujja S."/>
            <person name="Heilman E."/>
            <person name="Heiman D."/>
            <person name="Howarth C."/>
            <person name="Mehta T."/>
            <person name="Neiman D."/>
            <person name="Pearson M."/>
            <person name="Roberts A."/>
            <person name="Saif S."/>
            <person name="Shea T."/>
            <person name="Shenoy N."/>
            <person name="Sisk P."/>
            <person name="Stolte C."/>
            <person name="Sykes S."/>
            <person name="White J."/>
            <person name="Yandava C."/>
            <person name="Haas B."/>
            <person name="Nusbaum C."/>
            <person name="Birren B."/>
        </authorList>
    </citation>
    <scope>NUCLEOTIDE SEQUENCE [LARGE SCALE GENOMIC DNA]</scope>
    <source>
        <strain evidence="8">ATCC 50818</strain>
    </source>
</reference>
<dbReference type="InterPro" id="IPR036390">
    <property type="entry name" value="WH_DNA-bd_sf"/>
</dbReference>
<dbReference type="CDD" id="cd20024">
    <property type="entry name" value="FH_FOXJ2-like"/>
    <property type="match status" value="1"/>
</dbReference>
<dbReference type="OrthoDB" id="10029558at2759"/>
<name>F2TXX5_SALR5</name>
<dbReference type="PANTHER" id="PTHR46078:SF2">
    <property type="entry name" value="FORK-HEAD DOMAIN-CONTAINING PROTEIN"/>
    <property type="match status" value="1"/>
</dbReference>
<evidence type="ECO:0000313" key="9">
    <source>
        <dbReference type="Proteomes" id="UP000007799"/>
    </source>
</evidence>
<accession>F2TXX5</accession>
<feature type="region of interest" description="Disordered" evidence="6">
    <location>
        <begin position="1"/>
        <end position="78"/>
    </location>
</feature>
<dbReference type="InterPro" id="IPR030456">
    <property type="entry name" value="TF_fork_head_CS_2"/>
</dbReference>
<dbReference type="PRINTS" id="PR00053">
    <property type="entry name" value="FORKHEAD"/>
</dbReference>
<dbReference type="GO" id="GO:0005634">
    <property type="term" value="C:nucleus"/>
    <property type="evidence" value="ECO:0007669"/>
    <property type="project" value="UniProtKB-SubCell"/>
</dbReference>
<feature type="region of interest" description="Disordered" evidence="6">
    <location>
        <begin position="247"/>
        <end position="275"/>
    </location>
</feature>
<evidence type="ECO:0000256" key="6">
    <source>
        <dbReference type="SAM" id="MobiDB-lite"/>
    </source>
</evidence>
<evidence type="ECO:0000313" key="8">
    <source>
        <dbReference type="EMBL" id="EGD76234.1"/>
    </source>
</evidence>
<evidence type="ECO:0000256" key="2">
    <source>
        <dbReference type="ARBA" id="ARBA00023125"/>
    </source>
</evidence>
<dbReference type="STRING" id="946362.F2TXX5"/>
<dbReference type="GO" id="GO:0000978">
    <property type="term" value="F:RNA polymerase II cis-regulatory region sequence-specific DNA binding"/>
    <property type="evidence" value="ECO:0007669"/>
    <property type="project" value="TreeGrafter"/>
</dbReference>
<dbReference type="AlphaFoldDB" id="F2TXX5"/>
<dbReference type="EMBL" id="GL832956">
    <property type="protein sequence ID" value="EGD76234.1"/>
    <property type="molecule type" value="Genomic_DNA"/>
</dbReference>
<dbReference type="RefSeq" id="XP_004998409.1">
    <property type="nucleotide sequence ID" value="XM_004998352.1"/>
</dbReference>
<keyword evidence="3" id="KW-0804">Transcription</keyword>
<dbReference type="SUPFAM" id="SSF46785">
    <property type="entry name" value="Winged helix' DNA-binding domain"/>
    <property type="match status" value="1"/>
</dbReference>
<feature type="domain" description="Fork-head" evidence="7">
    <location>
        <begin position="103"/>
        <end position="200"/>
    </location>
</feature>
<protein>
    <recommendedName>
        <fullName evidence="7">Fork-head domain-containing protein</fullName>
    </recommendedName>
</protein>
<dbReference type="InterPro" id="IPR036388">
    <property type="entry name" value="WH-like_DNA-bd_sf"/>
</dbReference>
<evidence type="ECO:0000259" key="7">
    <source>
        <dbReference type="PROSITE" id="PS50039"/>
    </source>
</evidence>
<evidence type="ECO:0000256" key="1">
    <source>
        <dbReference type="ARBA" id="ARBA00023015"/>
    </source>
</evidence>
<dbReference type="PROSITE" id="PS00657">
    <property type="entry name" value="FORK_HEAD_1"/>
    <property type="match status" value="1"/>
</dbReference>
<dbReference type="GeneID" id="16079003"/>
<dbReference type="Proteomes" id="UP000007799">
    <property type="component" value="Unassembled WGS sequence"/>
</dbReference>
<keyword evidence="4 5" id="KW-0539">Nucleus</keyword>
<dbReference type="PROSITE" id="PS50039">
    <property type="entry name" value="FORK_HEAD_3"/>
    <property type="match status" value="1"/>
</dbReference>
<feature type="region of interest" description="Disordered" evidence="6">
    <location>
        <begin position="181"/>
        <end position="227"/>
    </location>
</feature>
<dbReference type="InterPro" id="IPR001766">
    <property type="entry name" value="Fork_head_dom"/>
</dbReference>
<evidence type="ECO:0000256" key="3">
    <source>
        <dbReference type="ARBA" id="ARBA00023163"/>
    </source>
</evidence>
<evidence type="ECO:0000256" key="4">
    <source>
        <dbReference type="ARBA" id="ARBA00023242"/>
    </source>
</evidence>
<keyword evidence="2 5" id="KW-0238">DNA-binding</keyword>
<dbReference type="PROSITE" id="PS00658">
    <property type="entry name" value="FORK_HEAD_2"/>
    <property type="match status" value="1"/>
</dbReference>
<comment type="subcellular location">
    <subcellularLocation>
        <location evidence="5">Nucleus</location>
    </subcellularLocation>
</comment>
<feature type="compositionally biased region" description="Low complexity" evidence="6">
    <location>
        <begin position="255"/>
        <end position="274"/>
    </location>
</feature>
<feature type="compositionally biased region" description="Low complexity" evidence="6">
    <location>
        <begin position="53"/>
        <end position="70"/>
    </location>
</feature>
<dbReference type="GO" id="GO:0000981">
    <property type="term" value="F:DNA-binding transcription factor activity, RNA polymerase II-specific"/>
    <property type="evidence" value="ECO:0007669"/>
    <property type="project" value="TreeGrafter"/>
</dbReference>
<dbReference type="InterPro" id="IPR018122">
    <property type="entry name" value="TF_fork_head_CS_1"/>
</dbReference>
<keyword evidence="9" id="KW-1185">Reference proteome</keyword>
<sequence>MSDNHAQHHQQQQQPPAPQQPAAGVAVSAVTSAVPSSASSTRASRDVPHPGKSAGSDGNGNTNNGSSTTTKGKGRQDIALNESLTSIDWLPRLNVGRGREDGKPPYSYATLITFALNSVKTGEKKMTLADIYEWIQENYPYFRTADKGWKNSVRHNLSLNKMFKKVPRDPADHGKGCYWAINEDYDPETDGSKTSRKRKKKTSKSSDTGEEPAKKPPTAFSPTSSMSGVLQQAQLAELLGSQGIPSASFSSLVPQQQAQQQQQQQQTQQPLSHQQLHDNQLAVPDNIDLNASLSAFHDLNSSFSQIYSSIVDTAPATTPTTSSTAASIITTTTMAPTAPAPAAPATSTAPTSSVTATAAAPPVLTFETVQGVMSNLESNPPLLQTLDQSLYKKTQDLVKNVQGDMSLSGNWLLSPHFPDLAASFNTLLQSSTNPLASMDLSALPMAPKQPQPQTTDIFNVDEEEEFDWDTLPMA</sequence>
<feature type="compositionally biased region" description="Basic residues" evidence="6">
    <location>
        <begin position="194"/>
        <end position="203"/>
    </location>
</feature>
<dbReference type="InterPro" id="IPR045912">
    <property type="entry name" value="FOXJ2/3-like"/>
</dbReference>
<feature type="compositionally biased region" description="Low complexity" evidence="6">
    <location>
        <begin position="9"/>
        <end position="42"/>
    </location>
</feature>